<organism evidence="1 2">
    <name type="scientific">Punica granatum</name>
    <name type="common">Pomegranate</name>
    <dbReference type="NCBI Taxonomy" id="22663"/>
    <lineage>
        <taxon>Eukaryota</taxon>
        <taxon>Viridiplantae</taxon>
        <taxon>Streptophyta</taxon>
        <taxon>Embryophyta</taxon>
        <taxon>Tracheophyta</taxon>
        <taxon>Spermatophyta</taxon>
        <taxon>Magnoliopsida</taxon>
        <taxon>eudicotyledons</taxon>
        <taxon>Gunneridae</taxon>
        <taxon>Pentapetalae</taxon>
        <taxon>rosids</taxon>
        <taxon>malvids</taxon>
        <taxon>Myrtales</taxon>
        <taxon>Lythraceae</taxon>
        <taxon>Punica</taxon>
    </lineage>
</organism>
<dbReference type="Proteomes" id="UP000233551">
    <property type="component" value="Unassembled WGS sequence"/>
</dbReference>
<name>A0A2I0L6G4_PUNGR</name>
<accession>A0A2I0L6G4</accession>
<evidence type="ECO:0000313" key="1">
    <source>
        <dbReference type="EMBL" id="PKI76305.1"/>
    </source>
</evidence>
<reference evidence="1 2" key="1">
    <citation type="submission" date="2017-11" db="EMBL/GenBank/DDBJ databases">
        <title>De-novo sequencing of pomegranate (Punica granatum L.) genome.</title>
        <authorList>
            <person name="Akparov Z."/>
            <person name="Amiraslanov A."/>
            <person name="Hajiyeva S."/>
            <person name="Abbasov M."/>
            <person name="Kaur K."/>
            <person name="Hamwieh A."/>
            <person name="Solovyev V."/>
            <person name="Salamov A."/>
            <person name="Braich B."/>
            <person name="Kosarev P."/>
            <person name="Mahmoud A."/>
            <person name="Hajiyev E."/>
            <person name="Babayeva S."/>
            <person name="Izzatullayeva V."/>
            <person name="Mammadov A."/>
            <person name="Mammadov A."/>
            <person name="Sharifova S."/>
            <person name="Ojaghi J."/>
            <person name="Eynullazada K."/>
            <person name="Bayramov B."/>
            <person name="Abdulazimova A."/>
            <person name="Shahmuradov I."/>
        </authorList>
    </citation>
    <scope>NUCLEOTIDE SEQUENCE [LARGE SCALE GENOMIC DNA]</scope>
    <source>
        <strain evidence="2">cv. AG2017</strain>
        <tissue evidence="1">Leaf</tissue>
    </source>
</reference>
<gene>
    <name evidence="1" type="ORF">CRG98_003311</name>
</gene>
<keyword evidence="2" id="KW-1185">Reference proteome</keyword>
<dbReference type="AlphaFoldDB" id="A0A2I0L6G4"/>
<protein>
    <submittedName>
        <fullName evidence="1">Uncharacterized protein</fullName>
    </submittedName>
</protein>
<comment type="caution">
    <text evidence="1">The sequence shown here is derived from an EMBL/GenBank/DDBJ whole genome shotgun (WGS) entry which is preliminary data.</text>
</comment>
<sequence length="148" mass="16408">MKEDCVCRGVVDEDINVRQRNVFFGAGPIEVSVVNANSDPYVFLFYRHNVVYPFIVVVHFQETRINLLNDLFLDAEEKAGSLELQVLPLGRKSLCVERVEGTGFVLCPDVDFFCGLDEDSPSDGAPGTPTPQANQWHPKVGLATLEGH</sequence>
<dbReference type="EMBL" id="PGOL01000124">
    <property type="protein sequence ID" value="PKI76305.1"/>
    <property type="molecule type" value="Genomic_DNA"/>
</dbReference>
<proteinExistence type="predicted"/>
<evidence type="ECO:0000313" key="2">
    <source>
        <dbReference type="Proteomes" id="UP000233551"/>
    </source>
</evidence>